<dbReference type="InterPro" id="IPR016102">
    <property type="entry name" value="Succinyl-CoA_synth-like"/>
</dbReference>
<dbReference type="InterPro" id="IPR017440">
    <property type="entry name" value="Cit_synth/succinyl-CoA_lig_AS"/>
</dbReference>
<evidence type="ECO:0000256" key="1">
    <source>
        <dbReference type="ARBA" id="ARBA00022598"/>
    </source>
</evidence>
<sequence length="287" mass="29096">MLPEAGMRVLVQGISGRQGRFHVRTMREYGTPVVAGVAPGHGGTVIEGVPVFNTVAAAVAATGATASVVLVPAAATLDAAFEAMAHGIRLLVLIPEHVPVQDAIAIREQARRLGVTVLGPNTFGVIRPALRLKLGIMPAEVYRPGPVAIAARSGTLSYEIADALTRAGLGQSIALGIGGDPVVGFGFTDALAAFARDPGTQAVVLVGEIGGTAEEEAARLLPDLGKPVVAYLAGRFAPPGRRMGHAGAIIERGQGTLASKEAALSAGGARVVDTPQAVVRALAGLIP</sequence>
<organism evidence="6 7">
    <name type="scientific">Candidatus Hydrogenisulfobacillus filiaventi</name>
    <dbReference type="NCBI Taxonomy" id="2707344"/>
    <lineage>
        <taxon>Bacteria</taxon>
        <taxon>Bacillati</taxon>
        <taxon>Bacillota</taxon>
        <taxon>Clostridia</taxon>
        <taxon>Eubacteriales</taxon>
        <taxon>Clostridiales Family XVII. Incertae Sedis</taxon>
        <taxon>Candidatus Hydrogenisulfobacillus</taxon>
    </lineage>
</organism>
<dbReference type="PIRSF" id="PIRSF001553">
    <property type="entry name" value="SucCS_alpha"/>
    <property type="match status" value="1"/>
</dbReference>
<dbReference type="PRINTS" id="PR01798">
    <property type="entry name" value="SCOASYNTHASE"/>
</dbReference>
<dbReference type="GO" id="GO:0000166">
    <property type="term" value="F:nucleotide binding"/>
    <property type="evidence" value="ECO:0007669"/>
    <property type="project" value="UniProtKB-KW"/>
</dbReference>
<dbReference type="GO" id="GO:0004775">
    <property type="term" value="F:succinate-CoA ligase (ADP-forming) activity"/>
    <property type="evidence" value="ECO:0007669"/>
    <property type="project" value="TreeGrafter"/>
</dbReference>
<dbReference type="GO" id="GO:0009361">
    <property type="term" value="C:succinate-CoA ligase complex (ADP-forming)"/>
    <property type="evidence" value="ECO:0007669"/>
    <property type="project" value="TreeGrafter"/>
</dbReference>
<name>A0A6F8ZF05_9FIRM</name>
<dbReference type="UniPathway" id="UPA00223">
    <property type="reaction ID" value="UER00999"/>
</dbReference>
<protein>
    <submittedName>
        <fullName evidence="6">Succinyl-CoA synthetase, alpha subunit</fullName>
        <ecNumber evidence="6">6.2.1.4</ecNumber>
    </submittedName>
</protein>
<gene>
    <name evidence="6" type="primary">sucD</name>
    <name evidence="6" type="ORF">R50_0851</name>
</gene>
<accession>A0A6F8ZF05</accession>
<dbReference type="Pfam" id="PF00549">
    <property type="entry name" value="Ligase_CoA"/>
    <property type="match status" value="1"/>
</dbReference>
<keyword evidence="2" id="KW-0547">Nucleotide-binding</keyword>
<dbReference type="InterPro" id="IPR005811">
    <property type="entry name" value="SUCC_ACL_C"/>
</dbReference>
<dbReference type="EMBL" id="LR778114">
    <property type="protein sequence ID" value="CAB1128357.1"/>
    <property type="molecule type" value="Genomic_DNA"/>
</dbReference>
<dbReference type="Pfam" id="PF02629">
    <property type="entry name" value="CoA_binding"/>
    <property type="match status" value="1"/>
</dbReference>
<dbReference type="EC" id="6.2.1.4" evidence="6"/>
<dbReference type="Gene3D" id="3.40.50.720">
    <property type="entry name" value="NAD(P)-binding Rossmann-like Domain"/>
    <property type="match status" value="1"/>
</dbReference>
<dbReference type="SUPFAM" id="SSF52210">
    <property type="entry name" value="Succinyl-CoA synthetase domains"/>
    <property type="match status" value="1"/>
</dbReference>
<dbReference type="PROSITE" id="PS00399">
    <property type="entry name" value="SUCCINYL_COA_LIG_2"/>
    <property type="match status" value="1"/>
</dbReference>
<keyword evidence="1 6" id="KW-0436">Ligase</keyword>
<reference evidence="6 7" key="1">
    <citation type="submission" date="2020-02" db="EMBL/GenBank/DDBJ databases">
        <authorList>
            <person name="Hogendoorn C."/>
        </authorList>
    </citation>
    <scope>NUCLEOTIDE SEQUENCE [LARGE SCALE GENOMIC DNA]</scope>
    <source>
        <strain evidence="6">R501</strain>
    </source>
</reference>
<dbReference type="SUPFAM" id="SSF51735">
    <property type="entry name" value="NAD(P)-binding Rossmann-fold domains"/>
    <property type="match status" value="1"/>
</dbReference>
<dbReference type="PANTHER" id="PTHR11117:SF2">
    <property type="entry name" value="SUCCINATE--COA LIGASE [ADP_GDP-FORMING] SUBUNIT ALPHA, MITOCHONDRIAL"/>
    <property type="match status" value="1"/>
</dbReference>
<dbReference type="Proteomes" id="UP000503399">
    <property type="component" value="Chromosome"/>
</dbReference>
<evidence type="ECO:0000256" key="2">
    <source>
        <dbReference type="ARBA" id="ARBA00022741"/>
    </source>
</evidence>
<dbReference type="InterPro" id="IPR003781">
    <property type="entry name" value="CoA-bd"/>
</dbReference>
<proteinExistence type="inferred from homology"/>
<feature type="active site" description="Tele-phosphohistidine intermediate" evidence="4">
    <location>
        <position position="245"/>
    </location>
</feature>
<dbReference type="KEGG" id="hfv:R50_0851"/>
<evidence type="ECO:0000256" key="4">
    <source>
        <dbReference type="PIRSR" id="PIRSR001553-1"/>
    </source>
</evidence>
<dbReference type="GO" id="GO:0004776">
    <property type="term" value="F:succinate-CoA ligase (GDP-forming) activity"/>
    <property type="evidence" value="ECO:0007669"/>
    <property type="project" value="UniProtKB-EC"/>
</dbReference>
<feature type="domain" description="CoA-binding" evidence="5">
    <location>
        <begin position="2"/>
        <end position="98"/>
    </location>
</feature>
<dbReference type="PANTHER" id="PTHR11117">
    <property type="entry name" value="SUCCINYL-COA LIGASE SUBUNIT ALPHA"/>
    <property type="match status" value="1"/>
</dbReference>
<evidence type="ECO:0000259" key="5">
    <source>
        <dbReference type="SMART" id="SM00881"/>
    </source>
</evidence>
<comment type="similarity">
    <text evidence="3">Belongs to the succinate/malate CoA ligase alpha subunit family.</text>
</comment>
<keyword evidence="7" id="KW-1185">Reference proteome</keyword>
<evidence type="ECO:0000256" key="3">
    <source>
        <dbReference type="ARBA" id="ARBA00060724"/>
    </source>
</evidence>
<dbReference type="FunFam" id="3.40.50.720:FF:000277">
    <property type="entry name" value="Succinate--CoA ligase [ADP-forming] subunit alpha"/>
    <property type="match status" value="1"/>
</dbReference>
<dbReference type="GO" id="GO:0006099">
    <property type="term" value="P:tricarboxylic acid cycle"/>
    <property type="evidence" value="ECO:0007669"/>
    <property type="project" value="UniProtKB-UniPathway"/>
</dbReference>
<evidence type="ECO:0000313" key="7">
    <source>
        <dbReference type="Proteomes" id="UP000503399"/>
    </source>
</evidence>
<dbReference type="Gene3D" id="3.40.50.261">
    <property type="entry name" value="Succinyl-CoA synthetase domains"/>
    <property type="match status" value="1"/>
</dbReference>
<dbReference type="SMART" id="SM00881">
    <property type="entry name" value="CoA_binding"/>
    <property type="match status" value="1"/>
</dbReference>
<dbReference type="AlphaFoldDB" id="A0A6F8ZF05"/>
<evidence type="ECO:0000313" key="6">
    <source>
        <dbReference type="EMBL" id="CAB1128357.1"/>
    </source>
</evidence>
<dbReference type="InterPro" id="IPR005810">
    <property type="entry name" value="CoA_lig_alpha"/>
</dbReference>
<dbReference type="InterPro" id="IPR036291">
    <property type="entry name" value="NAD(P)-bd_dom_sf"/>
</dbReference>